<dbReference type="InterPro" id="IPR051785">
    <property type="entry name" value="MMCE/EMCE_epimerase"/>
</dbReference>
<dbReference type="InterPro" id="IPR004360">
    <property type="entry name" value="Glyas_Fos-R_dOase_dom"/>
</dbReference>
<protein>
    <submittedName>
        <fullName evidence="3">VOC family protein</fullName>
    </submittedName>
</protein>
<evidence type="ECO:0000313" key="4">
    <source>
        <dbReference type="Proteomes" id="UP001198163"/>
    </source>
</evidence>
<dbReference type="CDD" id="cd06587">
    <property type="entry name" value="VOC"/>
    <property type="match status" value="1"/>
</dbReference>
<dbReference type="PANTHER" id="PTHR43048:SF3">
    <property type="entry name" value="METHYLMALONYL-COA EPIMERASE, MITOCHONDRIAL"/>
    <property type="match status" value="1"/>
</dbReference>
<gene>
    <name evidence="3" type="ORF">K7J14_04545</name>
</gene>
<dbReference type="InterPro" id="IPR029068">
    <property type="entry name" value="Glyas_Bleomycin-R_OHBP_Dase"/>
</dbReference>
<dbReference type="EMBL" id="JAINWA010000001">
    <property type="protein sequence ID" value="MCD1653966.1"/>
    <property type="molecule type" value="Genomic_DNA"/>
</dbReference>
<reference evidence="3" key="1">
    <citation type="submission" date="2021-08" db="EMBL/GenBank/DDBJ databases">
        <title>Comparative analyses of Brucepasteria parasyntrophica and Teretinema zuelzerae.</title>
        <authorList>
            <person name="Song Y."/>
            <person name="Brune A."/>
        </authorList>
    </citation>
    <scope>NUCLEOTIDE SEQUENCE</scope>
    <source>
        <strain evidence="3">DSM 1903</strain>
    </source>
</reference>
<dbReference type="Proteomes" id="UP001198163">
    <property type="component" value="Unassembled WGS sequence"/>
</dbReference>
<dbReference type="GO" id="GO:0004493">
    <property type="term" value="F:methylmalonyl-CoA epimerase activity"/>
    <property type="evidence" value="ECO:0007669"/>
    <property type="project" value="TreeGrafter"/>
</dbReference>
<evidence type="ECO:0000313" key="3">
    <source>
        <dbReference type="EMBL" id="MCD1653966.1"/>
    </source>
</evidence>
<feature type="domain" description="VOC" evidence="2">
    <location>
        <begin position="2"/>
        <end position="120"/>
    </location>
</feature>
<keyword evidence="4" id="KW-1185">Reference proteome</keyword>
<evidence type="ECO:0000259" key="2">
    <source>
        <dbReference type="PROSITE" id="PS51819"/>
    </source>
</evidence>
<evidence type="ECO:0000256" key="1">
    <source>
        <dbReference type="ARBA" id="ARBA00022723"/>
    </source>
</evidence>
<dbReference type="PROSITE" id="PS51819">
    <property type="entry name" value="VOC"/>
    <property type="match status" value="1"/>
</dbReference>
<sequence>MKMKSVVIRTRDIKKSIDFYETVLGFTFDTQISAAPGKQIAFLTDPASCGKLELLYNEQGKETPQGGLSLTFEVDQIGETEKYLLSKNVRIVSSPKTIKGGKKIMTALDPNGVELDFIEE</sequence>
<dbReference type="Gene3D" id="3.10.180.10">
    <property type="entry name" value="2,3-Dihydroxybiphenyl 1,2-Dioxygenase, domain 1"/>
    <property type="match status" value="1"/>
</dbReference>
<proteinExistence type="predicted"/>
<dbReference type="Pfam" id="PF00903">
    <property type="entry name" value="Glyoxalase"/>
    <property type="match status" value="1"/>
</dbReference>
<comment type="caution">
    <text evidence="3">The sequence shown here is derived from an EMBL/GenBank/DDBJ whole genome shotgun (WGS) entry which is preliminary data.</text>
</comment>
<organism evidence="3 4">
    <name type="scientific">Teretinema zuelzerae</name>
    <dbReference type="NCBI Taxonomy" id="156"/>
    <lineage>
        <taxon>Bacteria</taxon>
        <taxon>Pseudomonadati</taxon>
        <taxon>Spirochaetota</taxon>
        <taxon>Spirochaetia</taxon>
        <taxon>Spirochaetales</taxon>
        <taxon>Treponemataceae</taxon>
        <taxon>Teretinema</taxon>
    </lineage>
</organism>
<dbReference type="AlphaFoldDB" id="A0AAE3JIB4"/>
<keyword evidence="1" id="KW-0479">Metal-binding</keyword>
<dbReference type="InterPro" id="IPR037523">
    <property type="entry name" value="VOC_core"/>
</dbReference>
<name>A0AAE3JIB4_9SPIR</name>
<accession>A0AAE3JIB4</accession>
<dbReference type="GO" id="GO:0046872">
    <property type="term" value="F:metal ion binding"/>
    <property type="evidence" value="ECO:0007669"/>
    <property type="project" value="UniProtKB-KW"/>
</dbReference>
<dbReference type="PANTHER" id="PTHR43048">
    <property type="entry name" value="METHYLMALONYL-COA EPIMERASE"/>
    <property type="match status" value="1"/>
</dbReference>
<dbReference type="GO" id="GO:0046491">
    <property type="term" value="P:L-methylmalonyl-CoA metabolic process"/>
    <property type="evidence" value="ECO:0007669"/>
    <property type="project" value="TreeGrafter"/>
</dbReference>
<dbReference type="SUPFAM" id="SSF54593">
    <property type="entry name" value="Glyoxalase/Bleomycin resistance protein/Dihydroxybiphenyl dioxygenase"/>
    <property type="match status" value="1"/>
</dbReference>